<dbReference type="EMBL" id="JAXCLW010000003">
    <property type="protein sequence ID" value="MDY0883779.1"/>
    <property type="molecule type" value="Genomic_DNA"/>
</dbReference>
<protein>
    <submittedName>
        <fullName evidence="4">SUMF1/EgtB/PvdO family nonheme iron enzyme</fullName>
    </submittedName>
</protein>
<feature type="chain" id="PRO_5046394185" evidence="2">
    <location>
        <begin position="35"/>
        <end position="530"/>
    </location>
</feature>
<proteinExistence type="predicted"/>
<keyword evidence="2" id="KW-0732">Signal</keyword>
<dbReference type="PANTHER" id="PTHR23150:SF19">
    <property type="entry name" value="FORMYLGLYCINE-GENERATING ENZYME"/>
    <property type="match status" value="1"/>
</dbReference>
<accession>A0ABU5ED82</accession>
<gene>
    <name evidence="4" type="ORF">SMD27_13075</name>
</gene>
<evidence type="ECO:0000256" key="2">
    <source>
        <dbReference type="SAM" id="SignalP"/>
    </source>
</evidence>
<evidence type="ECO:0000259" key="3">
    <source>
        <dbReference type="Pfam" id="PF03781"/>
    </source>
</evidence>
<name>A0ABU5ED82_9PROT</name>
<evidence type="ECO:0000313" key="4">
    <source>
        <dbReference type="EMBL" id="MDY0883779.1"/>
    </source>
</evidence>
<dbReference type="InterPro" id="IPR042095">
    <property type="entry name" value="SUMF_sf"/>
</dbReference>
<evidence type="ECO:0000313" key="5">
    <source>
        <dbReference type="Proteomes" id="UP001279642"/>
    </source>
</evidence>
<dbReference type="Proteomes" id="UP001279642">
    <property type="component" value="Unassembled WGS sequence"/>
</dbReference>
<dbReference type="SUPFAM" id="SSF56436">
    <property type="entry name" value="C-type lectin-like"/>
    <property type="match status" value="1"/>
</dbReference>
<sequence>MWSRLTPAKVFAPSRRLVGFITYALLLSAGNAGADDAWPAKLFNPAPISEDVILPMPCGGSMVFRKVQVPGSGILDDYQVKLGDPDQALAFSEYAHPDYIAAPFSGAGSGRYYLMAKYEISKLQYDAIMGTNCPAANLIGRSPVSDVTWLEAVEFAAKYTDWLLTNARKSLPSAGDAISFLRLATEAEWEYAERGGIAVSPTEFAARTFPMPDGMERYVWFAGSKSANGKVQLTGLLQPNPLGLHDMLGNVDEYVMDAYRLNRVSRAHGRAGGYIVKGGNYLTSEQDIRSSYRSEVSPYSDKGPRKSKTTGFRLVISAPVLTDPQDISDAKAEWAKLGTGGAKPSDADKPLEDPVQELAALAQQTDGNTALKSRLENLEQKVKSVLLAQQDQQARANRTMLRLGAWLGQKLHDDQINTNIVRETYQARVASSSEQDQMAERYKEMLNQNEQALAANMKFYTDLVIRVGDDYNPEQFTKQQEILKTELTSAGVTQLSHYADVFLQHIRQYANDKKVHSADWLKDLAAVADK</sequence>
<dbReference type="InterPro" id="IPR005532">
    <property type="entry name" value="SUMF_dom"/>
</dbReference>
<feature type="signal peptide" evidence="2">
    <location>
        <begin position="1"/>
        <end position="34"/>
    </location>
</feature>
<keyword evidence="1" id="KW-0175">Coiled coil</keyword>
<evidence type="ECO:0000256" key="1">
    <source>
        <dbReference type="SAM" id="Coils"/>
    </source>
</evidence>
<dbReference type="RefSeq" id="WP_320508846.1">
    <property type="nucleotide sequence ID" value="NZ_JAXCLW010000003.1"/>
</dbReference>
<dbReference type="InterPro" id="IPR016187">
    <property type="entry name" value="CTDL_fold"/>
</dbReference>
<dbReference type="Pfam" id="PF03781">
    <property type="entry name" value="FGE-sulfatase"/>
    <property type="match status" value="1"/>
</dbReference>
<keyword evidence="5" id="KW-1185">Reference proteome</keyword>
<organism evidence="4 5">
    <name type="scientific">Dongia soli</name>
    <dbReference type="NCBI Taxonomy" id="600628"/>
    <lineage>
        <taxon>Bacteria</taxon>
        <taxon>Pseudomonadati</taxon>
        <taxon>Pseudomonadota</taxon>
        <taxon>Alphaproteobacteria</taxon>
        <taxon>Rhodospirillales</taxon>
        <taxon>Dongiaceae</taxon>
        <taxon>Dongia</taxon>
    </lineage>
</organism>
<dbReference type="InterPro" id="IPR051043">
    <property type="entry name" value="Sulfatase_Mod_Factor_Kinase"/>
</dbReference>
<dbReference type="Gene3D" id="3.90.1580.10">
    <property type="entry name" value="paralog of FGE (formylglycine-generating enzyme)"/>
    <property type="match status" value="1"/>
</dbReference>
<comment type="caution">
    <text evidence="4">The sequence shown here is derived from an EMBL/GenBank/DDBJ whole genome shotgun (WGS) entry which is preliminary data.</text>
</comment>
<reference evidence="4 5" key="1">
    <citation type="journal article" date="2016" name="Antonie Van Leeuwenhoek">
        <title>Dongia soli sp. nov., isolated from soil from Dokdo, Korea.</title>
        <authorList>
            <person name="Kim D.U."/>
            <person name="Lee H."/>
            <person name="Kim H."/>
            <person name="Kim S.G."/>
            <person name="Ka J.O."/>
        </authorList>
    </citation>
    <scope>NUCLEOTIDE SEQUENCE [LARGE SCALE GENOMIC DNA]</scope>
    <source>
        <strain evidence="4 5">D78</strain>
    </source>
</reference>
<dbReference type="PANTHER" id="PTHR23150">
    <property type="entry name" value="SULFATASE MODIFYING FACTOR 1, 2"/>
    <property type="match status" value="1"/>
</dbReference>
<feature type="domain" description="Sulfatase-modifying factor enzyme-like" evidence="3">
    <location>
        <begin position="138"/>
        <end position="315"/>
    </location>
</feature>
<feature type="coiled-coil region" evidence="1">
    <location>
        <begin position="361"/>
        <end position="395"/>
    </location>
</feature>